<keyword evidence="2" id="KW-0732">Signal</keyword>
<dbReference type="PROSITE" id="PS51257">
    <property type="entry name" value="PROKAR_LIPOPROTEIN"/>
    <property type="match status" value="1"/>
</dbReference>
<protein>
    <recommendedName>
        <fullName evidence="5">Collagen-like protein</fullName>
    </recommendedName>
</protein>
<evidence type="ECO:0000256" key="2">
    <source>
        <dbReference type="SAM" id="SignalP"/>
    </source>
</evidence>
<dbReference type="AlphaFoldDB" id="A0A916NCL0"/>
<dbReference type="RefSeq" id="WP_215240011.1">
    <property type="nucleotide sequence ID" value="NZ_CAJRAF010000002.1"/>
</dbReference>
<feature type="chain" id="PRO_5037714785" description="Collagen-like protein" evidence="2">
    <location>
        <begin position="19"/>
        <end position="212"/>
    </location>
</feature>
<dbReference type="Proteomes" id="UP000680038">
    <property type="component" value="Unassembled WGS sequence"/>
</dbReference>
<evidence type="ECO:0000313" key="3">
    <source>
        <dbReference type="EMBL" id="CAG5005145.1"/>
    </source>
</evidence>
<sequence length="212" mass="23058">MLKKLSLMLFLGMVLLFAGCKGDQGDVGPQGEKGDKGDTGAQGPAGPAGQDGEDGTGSGSLPLLLSVGKDTTYAETGGYIVALDELTDEALALLDKSAILVYIKSQGVYWPLPGLVAFEEGVSNFTFVHGVDETDKYFFVELLAVNWSEDQETAPRRVFEDLRIIIMPTEELTRKRQDINYKDYNDVVSKLGLTDKDLKIVSGNKQLAFKKK</sequence>
<feature type="region of interest" description="Disordered" evidence="1">
    <location>
        <begin position="27"/>
        <end position="56"/>
    </location>
</feature>
<evidence type="ECO:0000313" key="4">
    <source>
        <dbReference type="Proteomes" id="UP000680038"/>
    </source>
</evidence>
<name>A0A916NCL0_9BACT</name>
<evidence type="ECO:0008006" key="5">
    <source>
        <dbReference type="Google" id="ProtNLM"/>
    </source>
</evidence>
<gene>
    <name evidence="3" type="ORF">DYBT9275_03522</name>
</gene>
<organism evidence="3 4">
    <name type="scientific">Dyadobacter helix</name>
    <dbReference type="NCBI Taxonomy" id="2822344"/>
    <lineage>
        <taxon>Bacteria</taxon>
        <taxon>Pseudomonadati</taxon>
        <taxon>Bacteroidota</taxon>
        <taxon>Cytophagia</taxon>
        <taxon>Cytophagales</taxon>
        <taxon>Spirosomataceae</taxon>
        <taxon>Dyadobacter</taxon>
    </lineage>
</organism>
<evidence type="ECO:0000256" key="1">
    <source>
        <dbReference type="SAM" id="MobiDB-lite"/>
    </source>
</evidence>
<feature type="compositionally biased region" description="Low complexity" evidence="1">
    <location>
        <begin position="39"/>
        <end position="50"/>
    </location>
</feature>
<keyword evidence="4" id="KW-1185">Reference proteome</keyword>
<comment type="caution">
    <text evidence="3">The sequence shown here is derived from an EMBL/GenBank/DDBJ whole genome shotgun (WGS) entry which is preliminary data.</text>
</comment>
<dbReference type="EMBL" id="CAJRAF010000002">
    <property type="protein sequence ID" value="CAG5005145.1"/>
    <property type="molecule type" value="Genomic_DNA"/>
</dbReference>
<reference evidence="3" key="1">
    <citation type="submission" date="2021-04" db="EMBL/GenBank/DDBJ databases">
        <authorList>
            <person name="Rodrigo-Torres L."/>
            <person name="Arahal R. D."/>
            <person name="Lucena T."/>
        </authorList>
    </citation>
    <scope>NUCLEOTIDE SEQUENCE</scope>
    <source>
        <strain evidence="3">CECT 9275</strain>
    </source>
</reference>
<feature type="signal peptide" evidence="2">
    <location>
        <begin position="1"/>
        <end position="18"/>
    </location>
</feature>
<proteinExistence type="predicted"/>
<accession>A0A916NCL0</accession>